<accession>A0A098M8C6</accession>
<protein>
    <recommendedName>
        <fullName evidence="4">HTH araC/xylS-type domain-containing protein</fullName>
    </recommendedName>
</protein>
<feature type="domain" description="HTH araC/xylS-type" evidence="4">
    <location>
        <begin position="180"/>
        <end position="278"/>
    </location>
</feature>
<dbReference type="SUPFAM" id="SSF51215">
    <property type="entry name" value="Regulatory protein AraC"/>
    <property type="match status" value="1"/>
</dbReference>
<dbReference type="GO" id="GO:0043565">
    <property type="term" value="F:sequence-specific DNA binding"/>
    <property type="evidence" value="ECO:0007669"/>
    <property type="project" value="InterPro"/>
</dbReference>
<gene>
    <name evidence="5" type="ORF">PWYN_05020</name>
</gene>
<keyword evidence="6" id="KW-1185">Reference proteome</keyword>
<dbReference type="GO" id="GO:0003700">
    <property type="term" value="F:DNA-binding transcription factor activity"/>
    <property type="evidence" value="ECO:0007669"/>
    <property type="project" value="InterPro"/>
</dbReference>
<dbReference type="AlphaFoldDB" id="A0A098M8C6"/>
<name>A0A098M8C6_9BACL</name>
<organism evidence="5 6">
    <name type="scientific">Paenibacillus wynnii</name>
    <dbReference type="NCBI Taxonomy" id="268407"/>
    <lineage>
        <taxon>Bacteria</taxon>
        <taxon>Bacillati</taxon>
        <taxon>Bacillota</taxon>
        <taxon>Bacilli</taxon>
        <taxon>Bacillales</taxon>
        <taxon>Paenibacillaceae</taxon>
        <taxon>Paenibacillus</taxon>
    </lineage>
</organism>
<proteinExistence type="predicted"/>
<dbReference type="STRING" id="268407.PWYN_05020"/>
<dbReference type="PANTHER" id="PTHR43280:SF28">
    <property type="entry name" value="HTH-TYPE TRANSCRIPTIONAL ACTIVATOR RHAS"/>
    <property type="match status" value="1"/>
</dbReference>
<dbReference type="Pfam" id="PF02311">
    <property type="entry name" value="AraC_binding"/>
    <property type="match status" value="1"/>
</dbReference>
<evidence type="ECO:0000256" key="3">
    <source>
        <dbReference type="ARBA" id="ARBA00023163"/>
    </source>
</evidence>
<dbReference type="PROSITE" id="PS01124">
    <property type="entry name" value="HTH_ARAC_FAMILY_2"/>
    <property type="match status" value="1"/>
</dbReference>
<dbReference type="eggNOG" id="COG1917">
    <property type="taxonomic scope" value="Bacteria"/>
</dbReference>
<keyword evidence="1" id="KW-0805">Transcription regulation</keyword>
<dbReference type="InterPro" id="IPR014710">
    <property type="entry name" value="RmlC-like_jellyroll"/>
</dbReference>
<evidence type="ECO:0000313" key="5">
    <source>
        <dbReference type="EMBL" id="KGE18800.1"/>
    </source>
</evidence>
<sequence>MTSLYEFQMADVRLNQSAVNLALEPQFRVHYWGIAPRHQSNRIHKHSFYEICYVLEGAGTYLENGEEFPFESETMILSRPGIPHQIINTPGTYLIYVGFEPLFPGSSVHELAPVRKMSLSSSVIQLWLALLHLAESIEPDNQLLCQFSMQFLQGLCGPWDRYAEHKSRSRSRLHPSALIQRMEAYVVDNLEQAILVEDAALHLHLSVRQLSRILRKEIGRTFSQFVNKHRLDRAAHLLRTTSLSIKHIADLTGFQTAQYFTLVFTRGMGISPSQFRKLSGNHIH</sequence>
<dbReference type="Proteomes" id="UP000029734">
    <property type="component" value="Unassembled WGS sequence"/>
</dbReference>
<evidence type="ECO:0000256" key="1">
    <source>
        <dbReference type="ARBA" id="ARBA00023015"/>
    </source>
</evidence>
<dbReference type="InterPro" id="IPR009057">
    <property type="entry name" value="Homeodomain-like_sf"/>
</dbReference>
<evidence type="ECO:0000313" key="6">
    <source>
        <dbReference type="Proteomes" id="UP000029734"/>
    </source>
</evidence>
<dbReference type="InterPro" id="IPR003313">
    <property type="entry name" value="AraC-bd"/>
</dbReference>
<dbReference type="RefSeq" id="WP_036649061.1">
    <property type="nucleotide sequence ID" value="NZ_JQCR01000002.1"/>
</dbReference>
<evidence type="ECO:0000256" key="2">
    <source>
        <dbReference type="ARBA" id="ARBA00023125"/>
    </source>
</evidence>
<dbReference type="InterPro" id="IPR037923">
    <property type="entry name" value="HTH-like"/>
</dbReference>
<comment type="caution">
    <text evidence="5">The sequence shown here is derived from an EMBL/GenBank/DDBJ whole genome shotgun (WGS) entry which is preliminary data.</text>
</comment>
<dbReference type="OrthoDB" id="149040at2"/>
<dbReference type="eggNOG" id="COG4977">
    <property type="taxonomic scope" value="Bacteria"/>
</dbReference>
<reference evidence="5 6" key="1">
    <citation type="submission" date="2014-08" db="EMBL/GenBank/DDBJ databases">
        <authorList>
            <person name="den Bakker H.C."/>
        </authorList>
    </citation>
    <scope>NUCLEOTIDE SEQUENCE [LARGE SCALE GENOMIC DNA]</scope>
    <source>
        <strain evidence="5 6">DSM 18334</strain>
    </source>
</reference>
<dbReference type="SMART" id="SM00342">
    <property type="entry name" value="HTH_ARAC"/>
    <property type="match status" value="1"/>
</dbReference>
<dbReference type="EMBL" id="JQCR01000002">
    <property type="protein sequence ID" value="KGE18800.1"/>
    <property type="molecule type" value="Genomic_DNA"/>
</dbReference>
<keyword evidence="2" id="KW-0238">DNA-binding</keyword>
<dbReference type="Pfam" id="PF12833">
    <property type="entry name" value="HTH_18"/>
    <property type="match status" value="1"/>
</dbReference>
<dbReference type="Gene3D" id="1.10.10.60">
    <property type="entry name" value="Homeodomain-like"/>
    <property type="match status" value="2"/>
</dbReference>
<evidence type="ECO:0000259" key="4">
    <source>
        <dbReference type="PROSITE" id="PS01124"/>
    </source>
</evidence>
<dbReference type="InterPro" id="IPR018060">
    <property type="entry name" value="HTH_AraC"/>
</dbReference>
<dbReference type="CDD" id="cd02208">
    <property type="entry name" value="cupin_RmlC-like"/>
    <property type="match status" value="1"/>
</dbReference>
<dbReference type="Gene3D" id="2.60.120.10">
    <property type="entry name" value="Jelly Rolls"/>
    <property type="match status" value="1"/>
</dbReference>
<reference evidence="5 6" key="2">
    <citation type="submission" date="2014-10" db="EMBL/GenBank/DDBJ databases">
        <title>Comparative genomics of the Paenibacillus odorifer group.</title>
        <authorList>
            <person name="Tsai Y.-C."/>
            <person name="Martin N."/>
            <person name="Korlach J."/>
            <person name="Wiedmann M."/>
        </authorList>
    </citation>
    <scope>NUCLEOTIDE SEQUENCE [LARGE SCALE GENOMIC DNA]</scope>
    <source>
        <strain evidence="5 6">DSM 18334</strain>
    </source>
</reference>
<keyword evidence="3" id="KW-0804">Transcription</keyword>
<dbReference type="PANTHER" id="PTHR43280">
    <property type="entry name" value="ARAC-FAMILY TRANSCRIPTIONAL REGULATOR"/>
    <property type="match status" value="1"/>
</dbReference>
<dbReference type="SUPFAM" id="SSF46689">
    <property type="entry name" value="Homeodomain-like"/>
    <property type="match status" value="2"/>
</dbReference>